<keyword evidence="3" id="KW-1185">Reference proteome</keyword>
<evidence type="ECO:0000313" key="2">
    <source>
        <dbReference type="EMBL" id="KOO31269.1"/>
    </source>
</evidence>
<organism evidence="2 3">
    <name type="scientific">Chrysochromulina tobinii</name>
    <dbReference type="NCBI Taxonomy" id="1460289"/>
    <lineage>
        <taxon>Eukaryota</taxon>
        <taxon>Haptista</taxon>
        <taxon>Haptophyta</taxon>
        <taxon>Prymnesiophyceae</taxon>
        <taxon>Prymnesiales</taxon>
        <taxon>Chrysochromulinaceae</taxon>
        <taxon>Chrysochromulina</taxon>
    </lineage>
</organism>
<dbReference type="AlphaFoldDB" id="A0A0M0JXH5"/>
<feature type="chain" id="PRO_5012249489" description="Glycoside hydrolase family 42 N-terminal domain-containing protein" evidence="1">
    <location>
        <begin position="16"/>
        <end position="650"/>
    </location>
</feature>
<feature type="signal peptide" evidence="1">
    <location>
        <begin position="1"/>
        <end position="15"/>
    </location>
</feature>
<proteinExistence type="predicted"/>
<comment type="caution">
    <text evidence="2">The sequence shown here is derived from an EMBL/GenBank/DDBJ whole genome shotgun (WGS) entry which is preliminary data.</text>
</comment>
<accession>A0A0M0JXH5</accession>
<keyword evidence="1" id="KW-0732">Signal</keyword>
<sequence>MRAALLLLLPLCASAFELWVGARDLTPASNAVLWLLNGSASSSAWADGVSVGFPPVYGGGDLAALSAAGLRLMPCIHSSLETMQRQLHDGGARAASPDTGAFAAAYARALPDFRAGTAGGPQPFMWWSLVEDDSSGVGFPYAQLAVPPSSHADAHAQFDAYLQRAQVLALALAPGTPLVAQVGFAEQAHAHFARGVRLAIVERANDDIGDLGTALAFARGAARQFNGSFGVDLSWWWGVLYSGVNQLPSSYHRRHAFGALFGGASVVNIEGGDGLCDGAGAPLALGRELEAFGRFARNLFPQRGAQRAGLGPAPRPLTPVLLVLPKDHGYSTKPYWLSQQQGYGYARLPPRTGDAALRGVFNLLLPGAGFAQDPFPFGAFAQDDPPASMWALSSQTAPYAPRLADTYAAAPYLPFGTYQNRSQAAADFAARPRDPAPSRPMGDSTWGNVFDVAVAGLGLHSGYQLCVLLGPVNLTSSLKAQLLAYARAGGRVVLAAGVIGPGDGDLTGIPSLLPELRFALGAGSVTTLLLPWMEGEAGLAALAARVLGGAIASVAPVELAWEEGEGWPVDFSASASPDGQWVHALVSNNEEAAWQGSVTFTGAAGAPRALRECNEARSGAPLPLGGPAGRSVALAVAAMDVAVVRCAAEW</sequence>
<name>A0A0M0JXH5_9EUKA</name>
<gene>
    <name evidence="2" type="ORF">Ctob_008189</name>
</gene>
<evidence type="ECO:0000313" key="3">
    <source>
        <dbReference type="Proteomes" id="UP000037460"/>
    </source>
</evidence>
<evidence type="ECO:0000256" key="1">
    <source>
        <dbReference type="SAM" id="SignalP"/>
    </source>
</evidence>
<protein>
    <recommendedName>
        <fullName evidence="4">Glycoside hydrolase family 42 N-terminal domain-containing protein</fullName>
    </recommendedName>
</protein>
<reference evidence="3" key="1">
    <citation type="journal article" date="2015" name="PLoS Genet.">
        <title>Genome Sequence and Transcriptome Analyses of Chrysochromulina tobin: Metabolic Tools for Enhanced Algal Fitness in the Prominent Order Prymnesiales (Haptophyceae).</title>
        <authorList>
            <person name="Hovde B.T."/>
            <person name="Deodato C.R."/>
            <person name="Hunsperger H.M."/>
            <person name="Ryken S.A."/>
            <person name="Yost W."/>
            <person name="Jha R.K."/>
            <person name="Patterson J."/>
            <person name="Monnat R.J. Jr."/>
            <person name="Barlow S.B."/>
            <person name="Starkenburg S.R."/>
            <person name="Cattolico R.A."/>
        </authorList>
    </citation>
    <scope>NUCLEOTIDE SEQUENCE</scope>
    <source>
        <strain evidence="3">CCMP291</strain>
    </source>
</reference>
<dbReference type="Proteomes" id="UP000037460">
    <property type="component" value="Unassembled WGS sequence"/>
</dbReference>
<evidence type="ECO:0008006" key="4">
    <source>
        <dbReference type="Google" id="ProtNLM"/>
    </source>
</evidence>
<dbReference type="EMBL" id="JWZX01002051">
    <property type="protein sequence ID" value="KOO31269.1"/>
    <property type="molecule type" value="Genomic_DNA"/>
</dbReference>